<dbReference type="EMBL" id="LAZR01039159">
    <property type="protein sequence ID" value="KKL17690.1"/>
    <property type="molecule type" value="Genomic_DNA"/>
</dbReference>
<dbReference type="PROSITE" id="PS00792">
    <property type="entry name" value="DHPS_1"/>
    <property type="match status" value="1"/>
</dbReference>
<evidence type="ECO:0000256" key="1">
    <source>
        <dbReference type="SAM" id="MobiDB-lite"/>
    </source>
</evidence>
<dbReference type="InterPro" id="IPR000489">
    <property type="entry name" value="Pterin-binding_dom"/>
</dbReference>
<dbReference type="Gene3D" id="3.20.20.20">
    <property type="entry name" value="Dihydropteroate synthase-like"/>
    <property type="match status" value="1"/>
</dbReference>
<gene>
    <name evidence="4" type="ORF">LCGC14_2483050</name>
</gene>
<dbReference type="AlphaFoldDB" id="A0A0F9B7W1"/>
<evidence type="ECO:0000259" key="3">
    <source>
        <dbReference type="PROSITE" id="PS50972"/>
    </source>
</evidence>
<feature type="transmembrane region" description="Helical" evidence="2">
    <location>
        <begin position="40"/>
        <end position="60"/>
    </location>
</feature>
<reference evidence="4" key="1">
    <citation type="journal article" date="2015" name="Nature">
        <title>Complex archaea that bridge the gap between prokaryotes and eukaryotes.</title>
        <authorList>
            <person name="Spang A."/>
            <person name="Saw J.H."/>
            <person name="Jorgensen S.L."/>
            <person name="Zaremba-Niedzwiedzka K."/>
            <person name="Martijn J."/>
            <person name="Lind A.E."/>
            <person name="van Eijk R."/>
            <person name="Schleper C."/>
            <person name="Guy L."/>
            <person name="Ettema T.J."/>
        </authorList>
    </citation>
    <scope>NUCLEOTIDE SEQUENCE</scope>
</reference>
<feature type="region of interest" description="Disordered" evidence="1">
    <location>
        <begin position="113"/>
        <end position="134"/>
    </location>
</feature>
<feature type="region of interest" description="Disordered" evidence="1">
    <location>
        <begin position="70"/>
        <end position="100"/>
    </location>
</feature>
<keyword evidence="2" id="KW-1133">Transmembrane helix</keyword>
<dbReference type="InterPro" id="IPR011005">
    <property type="entry name" value="Dihydropteroate_synth-like_sf"/>
</dbReference>
<accession>A0A0F9B7W1</accession>
<feature type="transmembrane region" description="Helical" evidence="2">
    <location>
        <begin position="15"/>
        <end position="34"/>
    </location>
</feature>
<keyword evidence="2" id="KW-0472">Membrane</keyword>
<protein>
    <recommendedName>
        <fullName evidence="3">Pterin-binding domain-containing protein</fullName>
    </recommendedName>
</protein>
<feature type="compositionally biased region" description="Low complexity" evidence="1">
    <location>
        <begin position="71"/>
        <end position="98"/>
    </location>
</feature>
<dbReference type="PROSITE" id="PS50972">
    <property type="entry name" value="PTERIN_BINDING"/>
    <property type="match status" value="1"/>
</dbReference>
<proteinExistence type="predicted"/>
<name>A0A0F9B7W1_9ZZZZ</name>
<organism evidence="4">
    <name type="scientific">marine sediment metagenome</name>
    <dbReference type="NCBI Taxonomy" id="412755"/>
    <lineage>
        <taxon>unclassified sequences</taxon>
        <taxon>metagenomes</taxon>
        <taxon>ecological metagenomes</taxon>
    </lineage>
</organism>
<feature type="domain" description="Pterin-binding" evidence="3">
    <location>
        <begin position="143"/>
        <end position="170"/>
    </location>
</feature>
<comment type="caution">
    <text evidence="4">The sequence shown here is derived from an EMBL/GenBank/DDBJ whole genome shotgun (WGS) entry which is preliminary data.</text>
</comment>
<evidence type="ECO:0000313" key="4">
    <source>
        <dbReference type="EMBL" id="KKL17690.1"/>
    </source>
</evidence>
<dbReference type="GO" id="GO:0042558">
    <property type="term" value="P:pteridine-containing compound metabolic process"/>
    <property type="evidence" value="ECO:0007669"/>
    <property type="project" value="InterPro"/>
</dbReference>
<dbReference type="SUPFAM" id="SSF51717">
    <property type="entry name" value="Dihydropteroate synthetase-like"/>
    <property type="match status" value="1"/>
</dbReference>
<sequence>MTQISEREACTKRSWYMGGGIGLLVAFLMLVFGASGLLKAIVVGALIAVIAGYLLMTLLCKNAPANAPQDSTRSAAAASVASAPTASAPTTPETVSSAIGTVPAGDAGIGAAERASGPVTPVKEEPAKAAPRAPVAGLSFDRPRVMGILNATPDSFSDGGRHADPQVAVV</sequence>
<feature type="non-terminal residue" evidence="4">
    <location>
        <position position="170"/>
    </location>
</feature>
<keyword evidence="2" id="KW-0812">Transmembrane</keyword>
<evidence type="ECO:0000256" key="2">
    <source>
        <dbReference type="SAM" id="Phobius"/>
    </source>
</evidence>